<evidence type="ECO:0000256" key="2">
    <source>
        <dbReference type="ARBA" id="ARBA00034247"/>
    </source>
</evidence>
<dbReference type="RefSeq" id="WP_354542196.1">
    <property type="nucleotide sequence ID" value="NZ_JBEPMS010000002.1"/>
</dbReference>
<accession>A0ABT8YGV8</accession>
<dbReference type="PROSITE" id="PS50887">
    <property type="entry name" value="GGDEF"/>
    <property type="match status" value="1"/>
</dbReference>
<comment type="caution">
    <text evidence="4">The sequence shown here is derived from an EMBL/GenBank/DDBJ whole genome shotgun (WGS) entry which is preliminary data.</text>
</comment>
<dbReference type="InterPro" id="IPR050469">
    <property type="entry name" value="Diguanylate_Cyclase"/>
</dbReference>
<dbReference type="CDD" id="cd01949">
    <property type="entry name" value="GGDEF"/>
    <property type="match status" value="1"/>
</dbReference>
<dbReference type="EC" id="2.7.7.65" evidence="1"/>
<sequence length="225" mass="24818">MSVLCPILVGWPASAWQFHQSERLAIAHRELQIMHETLDQMHVQLLRSHAALEQKSRYDSLTGALNREAFLTMLEAQSRLDRKGALLFIDADNFKKINDSFGHQTGDEALAGIARAVRTSLHDSDFWGRIGGEEFAAFLDGVGEAECEFIAESIRLGAAALDIRKDGARVPVTLSIGGIMLKGAFKVNEAVSEADRRLYRAKRNGRNCVVMRIEEPDAAKDVAAA</sequence>
<dbReference type="GO" id="GO:0052621">
    <property type="term" value="F:diguanylate cyclase activity"/>
    <property type="evidence" value="ECO:0007669"/>
    <property type="project" value="UniProtKB-EC"/>
</dbReference>
<comment type="catalytic activity">
    <reaction evidence="2">
        <text>2 GTP = 3',3'-c-di-GMP + 2 diphosphate</text>
        <dbReference type="Rhea" id="RHEA:24898"/>
        <dbReference type="ChEBI" id="CHEBI:33019"/>
        <dbReference type="ChEBI" id="CHEBI:37565"/>
        <dbReference type="ChEBI" id="CHEBI:58805"/>
        <dbReference type="EC" id="2.7.7.65"/>
    </reaction>
</comment>
<dbReference type="Gene3D" id="3.30.70.270">
    <property type="match status" value="1"/>
</dbReference>
<organism evidence="4 5">
    <name type="scientific">Rhizobium alvei</name>
    <dbReference type="NCBI Taxonomy" id="1132659"/>
    <lineage>
        <taxon>Bacteria</taxon>
        <taxon>Pseudomonadati</taxon>
        <taxon>Pseudomonadota</taxon>
        <taxon>Alphaproteobacteria</taxon>
        <taxon>Hyphomicrobiales</taxon>
        <taxon>Rhizobiaceae</taxon>
        <taxon>Rhizobium/Agrobacterium group</taxon>
        <taxon>Rhizobium</taxon>
    </lineage>
</organism>
<proteinExistence type="predicted"/>
<dbReference type="SMART" id="SM00267">
    <property type="entry name" value="GGDEF"/>
    <property type="match status" value="1"/>
</dbReference>
<evidence type="ECO:0000313" key="4">
    <source>
        <dbReference type="EMBL" id="MDO6962500.1"/>
    </source>
</evidence>
<dbReference type="NCBIfam" id="TIGR00254">
    <property type="entry name" value="GGDEF"/>
    <property type="match status" value="1"/>
</dbReference>
<dbReference type="Proteomes" id="UP001174932">
    <property type="component" value="Unassembled WGS sequence"/>
</dbReference>
<dbReference type="InterPro" id="IPR043128">
    <property type="entry name" value="Rev_trsase/Diguanyl_cyclase"/>
</dbReference>
<protein>
    <recommendedName>
        <fullName evidence="1">diguanylate cyclase</fullName>
        <ecNumber evidence="1">2.7.7.65</ecNumber>
    </recommendedName>
</protein>
<dbReference type="EMBL" id="JAUOZU010000001">
    <property type="protein sequence ID" value="MDO6962500.1"/>
    <property type="molecule type" value="Genomic_DNA"/>
</dbReference>
<evidence type="ECO:0000313" key="5">
    <source>
        <dbReference type="Proteomes" id="UP001174932"/>
    </source>
</evidence>
<dbReference type="Pfam" id="PF00990">
    <property type="entry name" value="GGDEF"/>
    <property type="match status" value="1"/>
</dbReference>
<dbReference type="InterPro" id="IPR000160">
    <property type="entry name" value="GGDEF_dom"/>
</dbReference>
<reference evidence="4" key="1">
    <citation type="journal article" date="2015" name="Int. J. Syst. Evol. Microbiol.">
        <title>Rhizobium alvei sp. nov., isolated from a freshwater river.</title>
        <authorList>
            <person name="Sheu S.Y."/>
            <person name="Huang H.W."/>
            <person name="Young C.C."/>
            <person name="Chen W.M."/>
        </authorList>
    </citation>
    <scope>NUCLEOTIDE SEQUENCE</scope>
    <source>
        <strain evidence="4">TNR-22</strain>
    </source>
</reference>
<dbReference type="InterPro" id="IPR029787">
    <property type="entry name" value="Nucleotide_cyclase"/>
</dbReference>
<keyword evidence="5" id="KW-1185">Reference proteome</keyword>
<reference evidence="4" key="2">
    <citation type="submission" date="2023-07" db="EMBL/GenBank/DDBJ databases">
        <authorList>
            <person name="Shen H."/>
        </authorList>
    </citation>
    <scope>NUCLEOTIDE SEQUENCE</scope>
    <source>
        <strain evidence="4">TNR-22</strain>
    </source>
</reference>
<evidence type="ECO:0000259" key="3">
    <source>
        <dbReference type="PROSITE" id="PS50887"/>
    </source>
</evidence>
<dbReference type="PANTHER" id="PTHR45138:SF9">
    <property type="entry name" value="DIGUANYLATE CYCLASE DGCM-RELATED"/>
    <property type="match status" value="1"/>
</dbReference>
<keyword evidence="4" id="KW-0808">Transferase</keyword>
<feature type="domain" description="GGDEF" evidence="3">
    <location>
        <begin position="82"/>
        <end position="214"/>
    </location>
</feature>
<name>A0ABT8YGV8_9HYPH</name>
<dbReference type="PANTHER" id="PTHR45138">
    <property type="entry name" value="REGULATORY COMPONENTS OF SENSORY TRANSDUCTION SYSTEM"/>
    <property type="match status" value="1"/>
</dbReference>
<gene>
    <name evidence="4" type="ORF">Q4481_00950</name>
</gene>
<evidence type="ECO:0000256" key="1">
    <source>
        <dbReference type="ARBA" id="ARBA00012528"/>
    </source>
</evidence>
<dbReference type="SUPFAM" id="SSF55073">
    <property type="entry name" value="Nucleotide cyclase"/>
    <property type="match status" value="1"/>
</dbReference>
<keyword evidence="4" id="KW-0548">Nucleotidyltransferase</keyword>